<dbReference type="RefSeq" id="WP_377577944.1">
    <property type="nucleotide sequence ID" value="NZ_JBHTMP010000081.1"/>
</dbReference>
<evidence type="ECO:0000313" key="3">
    <source>
        <dbReference type="Proteomes" id="UP001597260"/>
    </source>
</evidence>
<evidence type="ECO:0000256" key="1">
    <source>
        <dbReference type="SAM" id="MobiDB-lite"/>
    </source>
</evidence>
<proteinExistence type="predicted"/>
<sequence length="463" mass="48981">MPRPPSEHGTGQAAPYPSTGQQQYPTAGQQLPPPGQPQYPQAQPTYQQGRPSYPPGQQGHPPAQQAYQPGQQAYQPGQQAYQQGQQAYRQGQQQPAYPPAQQQPTYPPAQPAAPAYPYGQQQAAAYAPVPQQQPAAQRGPGQAGAMIGRDATMAVPTLTAPAPQAGPTQATAPATTQTTAAPAATQAAAAQATAAVATTATRIVATPAAESLAIPDGGHRQPPPNRPPAAHGDQRDFSGRMARLRIGWHTASPAALARLRPTPTGAGLILGADRQQAPVSVRFFQPDPRRFCLVGGVWTAQLIAFRALALGARIMVVTPDPANWRSFGERATGMPGRVVASAVEQPLPAGASAQQPLLVIHDLGTTGSSVTQPLGPWQTRLTVLLHLDRNGLPWVHDSDLVLLQRLDPTEATLLGNALRLGPSADHFQRMPEDMIALVSADAVRYARFAQTDIERQLAGKPRR</sequence>
<accession>A0ABW3YLR0</accession>
<dbReference type="EMBL" id="JBHTMP010000081">
    <property type="protein sequence ID" value="MFD1325497.1"/>
    <property type="molecule type" value="Genomic_DNA"/>
</dbReference>
<organism evidence="2 3">
    <name type="scientific">Micromonospora sonneratiae</name>
    <dbReference type="NCBI Taxonomy" id="1184706"/>
    <lineage>
        <taxon>Bacteria</taxon>
        <taxon>Bacillati</taxon>
        <taxon>Actinomycetota</taxon>
        <taxon>Actinomycetes</taxon>
        <taxon>Micromonosporales</taxon>
        <taxon>Micromonosporaceae</taxon>
        <taxon>Micromonospora</taxon>
    </lineage>
</organism>
<feature type="compositionally biased region" description="Low complexity" evidence="1">
    <location>
        <begin position="112"/>
        <end position="144"/>
    </location>
</feature>
<dbReference type="Proteomes" id="UP001597260">
    <property type="component" value="Unassembled WGS sequence"/>
</dbReference>
<feature type="region of interest" description="Disordered" evidence="1">
    <location>
        <begin position="1"/>
        <end position="144"/>
    </location>
</feature>
<protein>
    <submittedName>
        <fullName evidence="2">Uncharacterized protein</fullName>
    </submittedName>
</protein>
<evidence type="ECO:0000313" key="2">
    <source>
        <dbReference type="EMBL" id="MFD1325497.1"/>
    </source>
</evidence>
<feature type="compositionally biased region" description="Low complexity" evidence="1">
    <location>
        <begin position="38"/>
        <end position="48"/>
    </location>
</feature>
<keyword evidence="3" id="KW-1185">Reference proteome</keyword>
<name>A0ABW3YLR0_9ACTN</name>
<comment type="caution">
    <text evidence="2">The sequence shown here is derived from an EMBL/GenBank/DDBJ whole genome shotgun (WGS) entry which is preliminary data.</text>
</comment>
<gene>
    <name evidence="2" type="ORF">ACFQ4H_30885</name>
</gene>
<feature type="region of interest" description="Disordered" evidence="1">
    <location>
        <begin position="159"/>
        <end position="179"/>
    </location>
</feature>
<feature type="region of interest" description="Disordered" evidence="1">
    <location>
        <begin position="211"/>
        <end position="235"/>
    </location>
</feature>
<feature type="compositionally biased region" description="Low complexity" evidence="1">
    <location>
        <begin position="55"/>
        <end position="104"/>
    </location>
</feature>
<reference evidence="3" key="1">
    <citation type="journal article" date="2019" name="Int. J. Syst. Evol. Microbiol.">
        <title>The Global Catalogue of Microorganisms (GCM) 10K type strain sequencing project: providing services to taxonomists for standard genome sequencing and annotation.</title>
        <authorList>
            <consortium name="The Broad Institute Genomics Platform"/>
            <consortium name="The Broad Institute Genome Sequencing Center for Infectious Disease"/>
            <person name="Wu L."/>
            <person name="Ma J."/>
        </authorList>
    </citation>
    <scope>NUCLEOTIDE SEQUENCE [LARGE SCALE GENOMIC DNA]</scope>
    <source>
        <strain evidence="3">JCM 31037</strain>
    </source>
</reference>